<evidence type="ECO:0008006" key="4">
    <source>
        <dbReference type="Google" id="ProtNLM"/>
    </source>
</evidence>
<feature type="compositionally biased region" description="Basic and acidic residues" evidence="1">
    <location>
        <begin position="89"/>
        <end position="116"/>
    </location>
</feature>
<comment type="caution">
    <text evidence="2">The sequence shown here is derived from an EMBL/GenBank/DDBJ whole genome shotgun (WGS) entry which is preliminary data.</text>
</comment>
<gene>
    <name evidence="2" type="ORF">CCMP2556_LOCUS18009</name>
</gene>
<keyword evidence="3" id="KW-1185">Reference proteome</keyword>
<feature type="compositionally biased region" description="Basic and acidic residues" evidence="1">
    <location>
        <begin position="55"/>
        <end position="78"/>
    </location>
</feature>
<feature type="region of interest" description="Disordered" evidence="1">
    <location>
        <begin position="26"/>
        <end position="116"/>
    </location>
</feature>
<organism evidence="2 3">
    <name type="scientific">Durusdinium trenchii</name>
    <dbReference type="NCBI Taxonomy" id="1381693"/>
    <lineage>
        <taxon>Eukaryota</taxon>
        <taxon>Sar</taxon>
        <taxon>Alveolata</taxon>
        <taxon>Dinophyceae</taxon>
        <taxon>Suessiales</taxon>
        <taxon>Symbiodiniaceae</taxon>
        <taxon>Durusdinium</taxon>
    </lineage>
</organism>
<name>A0ABP0KWY0_9DINO</name>
<dbReference type="EMBL" id="CAXAMN010010091">
    <property type="protein sequence ID" value="CAK9030753.1"/>
    <property type="molecule type" value="Genomic_DNA"/>
</dbReference>
<sequence length="116" mass="13678">MLKRQKARERREEELRKLIKEVEDAVSPRETLRAFRRPETSRPLAKQAKQAKQVSPEDRVDKVRKDKAPRVEWQREERQEEADLPPAKRPKEQGRYERGSVLEAFSRPDKGPQHGG</sequence>
<reference evidence="2 3" key="1">
    <citation type="submission" date="2024-02" db="EMBL/GenBank/DDBJ databases">
        <authorList>
            <person name="Chen Y."/>
            <person name="Shah S."/>
            <person name="Dougan E. K."/>
            <person name="Thang M."/>
            <person name="Chan C."/>
        </authorList>
    </citation>
    <scope>NUCLEOTIDE SEQUENCE [LARGE SCALE GENOMIC DNA]</scope>
</reference>
<evidence type="ECO:0000313" key="2">
    <source>
        <dbReference type="EMBL" id="CAK9030753.1"/>
    </source>
</evidence>
<protein>
    <recommendedName>
        <fullName evidence="4">Ribosome biogenesis protein NOP53</fullName>
    </recommendedName>
</protein>
<feature type="compositionally biased region" description="Basic and acidic residues" evidence="1">
    <location>
        <begin position="26"/>
        <end position="40"/>
    </location>
</feature>
<evidence type="ECO:0000256" key="1">
    <source>
        <dbReference type="SAM" id="MobiDB-lite"/>
    </source>
</evidence>
<proteinExistence type="predicted"/>
<dbReference type="Proteomes" id="UP001642484">
    <property type="component" value="Unassembled WGS sequence"/>
</dbReference>
<accession>A0ABP0KWY0</accession>
<evidence type="ECO:0000313" key="3">
    <source>
        <dbReference type="Proteomes" id="UP001642484"/>
    </source>
</evidence>